<dbReference type="InterPro" id="IPR019775">
    <property type="entry name" value="WD40_repeat_CS"/>
</dbReference>
<keyword evidence="1 4" id="KW-0853">WD repeat</keyword>
<dbReference type="Pfam" id="PF00400">
    <property type="entry name" value="WD40"/>
    <property type="match status" value="2"/>
</dbReference>
<keyword evidence="2" id="KW-0677">Repeat</keyword>
<accession>A0A1Y2DX55</accession>
<evidence type="ECO:0000313" key="8">
    <source>
        <dbReference type="Proteomes" id="UP000193467"/>
    </source>
</evidence>
<dbReference type="InterPro" id="IPR013979">
    <property type="entry name" value="TIF_beta_prop-like"/>
</dbReference>
<feature type="repeat" description="WD" evidence="4">
    <location>
        <begin position="52"/>
        <end position="93"/>
    </location>
</feature>
<dbReference type="GO" id="GO:0000445">
    <property type="term" value="C:THO complex part of transcription export complex"/>
    <property type="evidence" value="ECO:0007669"/>
    <property type="project" value="TreeGrafter"/>
</dbReference>
<comment type="caution">
    <text evidence="7">The sequence shown here is derived from an EMBL/GenBank/DDBJ whole genome shotgun (WGS) entry which is preliminary data.</text>
</comment>
<dbReference type="SUPFAM" id="SSF50978">
    <property type="entry name" value="WD40 repeat-like"/>
    <property type="match status" value="1"/>
</dbReference>
<dbReference type="SMART" id="SM00320">
    <property type="entry name" value="WD40"/>
    <property type="match status" value="6"/>
</dbReference>
<dbReference type="PROSITE" id="PS50294">
    <property type="entry name" value="WD_REPEATS_REGION"/>
    <property type="match status" value="1"/>
</dbReference>
<dbReference type="FunCoup" id="A0A1Y2DX55">
    <property type="interactions" value="540"/>
</dbReference>
<gene>
    <name evidence="7" type="ORF">BCR35DRAFT_308797</name>
</gene>
<name>A0A1Y2DX55_9BASI</name>
<dbReference type="Gene3D" id="2.130.10.10">
    <property type="entry name" value="YVTN repeat-like/Quinoprotein amine dehydrogenase"/>
    <property type="match status" value="2"/>
</dbReference>
<dbReference type="EMBL" id="MCGR01000067">
    <property type="protein sequence ID" value="ORY63827.1"/>
    <property type="molecule type" value="Genomic_DNA"/>
</dbReference>
<dbReference type="PROSITE" id="PS50082">
    <property type="entry name" value="WD_REPEATS_2"/>
    <property type="match status" value="2"/>
</dbReference>
<comment type="similarity">
    <text evidence="3">Belongs to the THOC3 family.</text>
</comment>
<dbReference type="InterPro" id="IPR040132">
    <property type="entry name" value="Tex1/THOC3"/>
</dbReference>
<evidence type="ECO:0000256" key="2">
    <source>
        <dbReference type="ARBA" id="ARBA00022737"/>
    </source>
</evidence>
<dbReference type="InterPro" id="IPR001680">
    <property type="entry name" value="WD40_rpt"/>
</dbReference>
<feature type="compositionally biased region" description="Low complexity" evidence="5">
    <location>
        <begin position="7"/>
        <end position="47"/>
    </location>
</feature>
<organism evidence="7 8">
    <name type="scientific">Leucosporidium creatinivorum</name>
    <dbReference type="NCBI Taxonomy" id="106004"/>
    <lineage>
        <taxon>Eukaryota</taxon>
        <taxon>Fungi</taxon>
        <taxon>Dikarya</taxon>
        <taxon>Basidiomycota</taxon>
        <taxon>Pucciniomycotina</taxon>
        <taxon>Microbotryomycetes</taxon>
        <taxon>Leucosporidiales</taxon>
        <taxon>Leucosporidium</taxon>
    </lineage>
</organism>
<dbReference type="PANTHER" id="PTHR22839:SF0">
    <property type="entry name" value="THO COMPLEX SUBUNIT 3"/>
    <property type="match status" value="1"/>
</dbReference>
<evidence type="ECO:0000256" key="4">
    <source>
        <dbReference type="PROSITE-ProRule" id="PRU00221"/>
    </source>
</evidence>
<dbReference type="GO" id="GO:0006406">
    <property type="term" value="P:mRNA export from nucleus"/>
    <property type="evidence" value="ECO:0007669"/>
    <property type="project" value="InterPro"/>
</dbReference>
<proteinExistence type="inferred from homology"/>
<dbReference type="InterPro" id="IPR036322">
    <property type="entry name" value="WD40_repeat_dom_sf"/>
</dbReference>
<dbReference type="InterPro" id="IPR015943">
    <property type="entry name" value="WD40/YVTN_repeat-like_dom_sf"/>
</dbReference>
<reference evidence="7 8" key="1">
    <citation type="submission" date="2016-07" db="EMBL/GenBank/DDBJ databases">
        <title>Pervasive Adenine N6-methylation of Active Genes in Fungi.</title>
        <authorList>
            <consortium name="DOE Joint Genome Institute"/>
            <person name="Mondo S.J."/>
            <person name="Dannebaum R.O."/>
            <person name="Kuo R.C."/>
            <person name="Labutti K."/>
            <person name="Haridas S."/>
            <person name="Kuo A."/>
            <person name="Salamov A."/>
            <person name="Ahrendt S.R."/>
            <person name="Lipzen A."/>
            <person name="Sullivan W."/>
            <person name="Andreopoulos W.B."/>
            <person name="Clum A."/>
            <person name="Lindquist E."/>
            <person name="Daum C."/>
            <person name="Ramamoorthy G.K."/>
            <person name="Gryganskyi A."/>
            <person name="Culley D."/>
            <person name="Magnuson J.K."/>
            <person name="James T.Y."/>
            <person name="O'Malley M.A."/>
            <person name="Stajich J.E."/>
            <person name="Spatafora J.W."/>
            <person name="Visel A."/>
            <person name="Grigoriev I.V."/>
        </authorList>
    </citation>
    <scope>NUCLEOTIDE SEQUENCE [LARGE SCALE GENOMIC DNA]</scope>
    <source>
        <strain evidence="7 8">62-1032</strain>
    </source>
</reference>
<evidence type="ECO:0000313" key="7">
    <source>
        <dbReference type="EMBL" id="ORY63827.1"/>
    </source>
</evidence>
<dbReference type="PANTHER" id="PTHR22839">
    <property type="entry name" value="THO COMPLEX SUBUNIT 3 THO3"/>
    <property type="match status" value="1"/>
</dbReference>
<dbReference type="Pfam" id="PF08662">
    <property type="entry name" value="eIF2A"/>
    <property type="match status" value="1"/>
</dbReference>
<evidence type="ECO:0000259" key="6">
    <source>
        <dbReference type="Pfam" id="PF08662"/>
    </source>
</evidence>
<dbReference type="Proteomes" id="UP000193467">
    <property type="component" value="Unassembled WGS sequence"/>
</dbReference>
<evidence type="ECO:0000256" key="1">
    <source>
        <dbReference type="ARBA" id="ARBA00022574"/>
    </source>
</evidence>
<evidence type="ECO:0000256" key="3">
    <source>
        <dbReference type="ARBA" id="ARBA00046343"/>
    </source>
</evidence>
<dbReference type="OrthoDB" id="340259at2759"/>
<dbReference type="InParanoid" id="A0A1Y2DX55"/>
<feature type="repeat" description="WD" evidence="4">
    <location>
        <begin position="223"/>
        <end position="264"/>
    </location>
</feature>
<evidence type="ECO:0000256" key="5">
    <source>
        <dbReference type="SAM" id="MobiDB-lite"/>
    </source>
</evidence>
<dbReference type="PROSITE" id="PS00678">
    <property type="entry name" value="WD_REPEATS_1"/>
    <property type="match status" value="1"/>
</dbReference>
<protein>
    <submittedName>
        <fullName evidence="7">WD40-repeat-containing domain protein</fullName>
    </submittedName>
</protein>
<feature type="domain" description="Translation initiation factor beta propellor-like" evidence="6">
    <location>
        <begin position="122"/>
        <end position="243"/>
    </location>
</feature>
<dbReference type="STRING" id="106004.A0A1Y2DX55"/>
<feature type="region of interest" description="Disordered" evidence="5">
    <location>
        <begin position="1"/>
        <end position="52"/>
    </location>
</feature>
<dbReference type="AlphaFoldDB" id="A0A1Y2DX55"/>
<sequence>MATRAIPPVAAQPSSAFFSSGSAPLSRPSPAAAAVHSSSSTSDLSKAPSKRLVGHRGNVRTVAWNADGRRLASGSIDQSLRIWQPEKDTRSSVEYKGHTAEVSQVRWNPTHPERLASCSASAADKNLYFWDMRQGGRPTGKLELEPGTINMAWSPDGKTIVTGNKSDDITHVDVDNVCITKKWHSDKEANEVVFSHNGTILLSAFDGYVRIDPFPTGEQIHLVHVSTAATTVMDLDPRGRYLAAGSNDATATLWDTTEWTCVSSLGAHDEPLRLCRFSQDGQYLATSCDNQILLSEVPSLRKHTSILANGNVDTLAWHPTRNLLAYASEDPEGGRPSGAIRLWSM</sequence>
<keyword evidence="8" id="KW-1185">Reference proteome</keyword>